<evidence type="ECO:0000313" key="2">
    <source>
        <dbReference type="Proteomes" id="UP000494245"/>
    </source>
</evidence>
<dbReference type="RefSeq" id="WP_173080607.1">
    <property type="nucleotide sequence ID" value="NZ_BLTE01000001.1"/>
</dbReference>
<comment type="caution">
    <text evidence="1">The sequence shown here is derived from an EMBL/GenBank/DDBJ whole genome shotgun (WGS) entry which is preliminary data.</text>
</comment>
<dbReference type="Proteomes" id="UP000494245">
    <property type="component" value="Unassembled WGS sequence"/>
</dbReference>
<protein>
    <submittedName>
        <fullName evidence="1">Uncharacterized protein</fullName>
    </submittedName>
</protein>
<accession>A0A6V8LSA1</accession>
<reference evidence="1 2" key="2">
    <citation type="submission" date="2020-05" db="EMBL/GenBank/DDBJ databases">
        <title>Draft genome sequence of Desulfovibrio sp. strainFSS-1.</title>
        <authorList>
            <person name="Shimoshige H."/>
            <person name="Kobayashi H."/>
            <person name="Maekawa T."/>
        </authorList>
    </citation>
    <scope>NUCLEOTIDE SEQUENCE [LARGE SCALE GENOMIC DNA]</scope>
    <source>
        <strain evidence="1 2">SIID29052-01</strain>
    </source>
</reference>
<keyword evidence="2" id="KW-1185">Reference proteome</keyword>
<evidence type="ECO:0000313" key="1">
    <source>
        <dbReference type="EMBL" id="GFK92487.1"/>
    </source>
</evidence>
<name>A0A6V8LSA1_9BACT</name>
<reference evidence="1 2" key="1">
    <citation type="submission" date="2020-04" db="EMBL/GenBank/DDBJ databases">
        <authorList>
            <consortium name="Desulfovibrio sp. FSS-1 genome sequencing consortium"/>
            <person name="Shimoshige H."/>
            <person name="Kobayashi H."/>
            <person name="Maekawa T."/>
        </authorList>
    </citation>
    <scope>NUCLEOTIDE SEQUENCE [LARGE SCALE GENOMIC DNA]</scope>
    <source>
        <strain evidence="1 2">SIID29052-01</strain>
    </source>
</reference>
<gene>
    <name evidence="1" type="ORF">NNJEOMEG_00312</name>
</gene>
<dbReference type="AlphaFoldDB" id="A0A6V8LSA1"/>
<organism evidence="1 2">
    <name type="scientific">Fundidesulfovibrio magnetotacticus</name>
    <dbReference type="NCBI Taxonomy" id="2730080"/>
    <lineage>
        <taxon>Bacteria</taxon>
        <taxon>Pseudomonadati</taxon>
        <taxon>Thermodesulfobacteriota</taxon>
        <taxon>Desulfovibrionia</taxon>
        <taxon>Desulfovibrionales</taxon>
        <taxon>Desulfovibrionaceae</taxon>
        <taxon>Fundidesulfovibrio</taxon>
    </lineage>
</organism>
<proteinExistence type="predicted"/>
<dbReference type="EMBL" id="BLTE01000001">
    <property type="protein sequence ID" value="GFK92487.1"/>
    <property type="molecule type" value="Genomic_DNA"/>
</dbReference>
<sequence>MNGKARATRWREKQVAGGGKPIGVTLTAPAALALESLQSTFRWSQREAISLALEFAAHHQELLAKAPEASPQAESPLEHGPDSRIADLEARLSQLEALLAGVQQAKEQVTPEEEARRNKEALIGFTARQMMEHGERMSRVQLYAAAKQQGVPVPGSQHEYNVFISYHMDVIRDMMRTLKERTH</sequence>